<reference evidence="2 4" key="1">
    <citation type="submission" date="2019-03" db="EMBL/GenBank/DDBJ databases">
        <title>The genome sequence of Candidatus Serratia symbiotica strain IS.</title>
        <authorList>
            <person name="Nikoh N."/>
            <person name="Koga R."/>
            <person name="Oshima K."/>
            <person name="Hattori M."/>
            <person name="Fukatsu T."/>
        </authorList>
    </citation>
    <scope>NUCLEOTIDE SEQUENCE [LARGE SCALE GENOMIC DNA]</scope>
    <source>
        <strain evidence="2 4">IS</strain>
    </source>
</reference>
<accession>A0A455VLG5</accession>
<dbReference type="EMBL" id="AP019531">
    <property type="protein sequence ID" value="BBI92199.1"/>
    <property type="molecule type" value="Genomic_DNA"/>
</dbReference>
<dbReference type="EMBL" id="AP019531">
    <property type="protein sequence ID" value="BBI91636.1"/>
    <property type="molecule type" value="Genomic_DNA"/>
</dbReference>
<dbReference type="Pfam" id="PF08346">
    <property type="entry name" value="AntA"/>
    <property type="match status" value="1"/>
</dbReference>
<sequence>MTTQLIPVFHGAISNETILLCNARDLHKFLGIGKVFAAWITARISEYGFIENQDFIIFSESGKNSLGRRRKDYHLTLDTAKELAMVERNDKGRQVRRYFIECEKQLMNQPHSGYSRQNVEPLDNNDIANLRWLIRCVTARFKFQSGWNAAIWHALRQATGTPSPFPFSVEDIPVLTDECRRILTITSQASELICQFEKDVMRKVVRDRNVYEAIACKVQSDFDALQITPRGVQVLRKFEEAALLRLQHRHH</sequence>
<evidence type="ECO:0000313" key="3">
    <source>
        <dbReference type="EMBL" id="BBI92199.1"/>
    </source>
</evidence>
<feature type="domain" description="AntA/AntB antirepressor" evidence="1">
    <location>
        <begin position="21"/>
        <end position="89"/>
    </location>
</feature>
<dbReference type="AlphaFoldDB" id="A0A455VLG5"/>
<organism evidence="2 4">
    <name type="scientific">Serratia symbiotica</name>
    <dbReference type="NCBI Taxonomy" id="138074"/>
    <lineage>
        <taxon>Bacteria</taxon>
        <taxon>Pseudomonadati</taxon>
        <taxon>Pseudomonadota</taxon>
        <taxon>Gammaproteobacteria</taxon>
        <taxon>Enterobacterales</taxon>
        <taxon>Yersiniaceae</taxon>
        <taxon>Serratia</taxon>
    </lineage>
</organism>
<name>A0A455VLG5_9GAMM</name>
<dbReference type="PANTHER" id="PTHR36180:SF1">
    <property type="entry name" value="ANTA_ANTB ANTIREPRESSOR DOMAIN-CONTAINING PROTEIN"/>
    <property type="match status" value="1"/>
</dbReference>
<dbReference type="Proteomes" id="UP000324392">
    <property type="component" value="Chromosome"/>
</dbReference>
<protein>
    <submittedName>
        <fullName evidence="2">Toxin-antitoxin system toxin component Bro family</fullName>
    </submittedName>
</protein>
<evidence type="ECO:0000313" key="4">
    <source>
        <dbReference type="Proteomes" id="UP000324392"/>
    </source>
</evidence>
<dbReference type="PANTHER" id="PTHR36180">
    <property type="entry name" value="DNA-BINDING PROTEIN-RELATED-RELATED"/>
    <property type="match status" value="1"/>
</dbReference>
<dbReference type="RefSeq" id="WP_149590609.1">
    <property type="nucleotide sequence ID" value="NZ_AP019531.1"/>
</dbReference>
<evidence type="ECO:0000259" key="1">
    <source>
        <dbReference type="Pfam" id="PF08346"/>
    </source>
</evidence>
<proteinExistence type="predicted"/>
<dbReference type="InterPro" id="IPR013557">
    <property type="entry name" value="AntA/B_antirep"/>
</dbReference>
<gene>
    <name evidence="2" type="ORF">SSYIS1_09090</name>
    <name evidence="3" type="ORF">SSYIS1_18140</name>
</gene>
<evidence type="ECO:0000313" key="2">
    <source>
        <dbReference type="EMBL" id="BBI91636.1"/>
    </source>
</evidence>